<gene>
    <name evidence="8" type="ORF">SAMN05443544_2387</name>
</gene>
<dbReference type="PROSITE" id="PS50949">
    <property type="entry name" value="HTH_GNTR"/>
    <property type="match status" value="1"/>
</dbReference>
<dbReference type="InterPro" id="IPR051446">
    <property type="entry name" value="HTH_trans_reg/aminotransferase"/>
</dbReference>
<dbReference type="RefSeq" id="WP_159440989.1">
    <property type="nucleotide sequence ID" value="NZ_FSRJ01000003.1"/>
</dbReference>
<evidence type="ECO:0000256" key="3">
    <source>
        <dbReference type="ARBA" id="ARBA00023015"/>
    </source>
</evidence>
<dbReference type="InterPro" id="IPR000524">
    <property type="entry name" value="Tscrpt_reg_HTH_GntR"/>
</dbReference>
<comment type="similarity">
    <text evidence="1">In the C-terminal section; belongs to the class-I pyridoxal-phosphate-dependent aminotransferase family.</text>
</comment>
<keyword evidence="4" id="KW-0238">DNA-binding</keyword>
<dbReference type="Pfam" id="PF00392">
    <property type="entry name" value="GntR"/>
    <property type="match status" value="1"/>
</dbReference>
<dbReference type="InterPro" id="IPR015421">
    <property type="entry name" value="PyrdxlP-dep_Trfase_major"/>
</dbReference>
<feature type="region of interest" description="Disordered" evidence="6">
    <location>
        <begin position="82"/>
        <end position="124"/>
    </location>
</feature>
<dbReference type="PANTHER" id="PTHR46577">
    <property type="entry name" value="HTH-TYPE TRANSCRIPTIONAL REGULATORY PROTEIN GABR"/>
    <property type="match status" value="1"/>
</dbReference>
<evidence type="ECO:0000259" key="7">
    <source>
        <dbReference type="PROSITE" id="PS50949"/>
    </source>
</evidence>
<sequence>MDGPIIDLDRTSGTPIGAQLVAALRQGVLTGDLRPGDPVPSTRALASALGVSRSAVVSAYDQLVGEGYLETRQGAATRVAEIQPRPDRTTDAAASAPAATTPAPAAPTTAAHEEPRINLLPGRPSTSRIDTRAWRAAWRHAAALDVSPDPPPLFGVPRLRAEIADHLRHARGLACSPDDIVVTAGTSEALGLVASVAAHLAGRAPVIAIEHPGYPSARRLFARRGARTAPVAVDRDGFDVAALRRLPGPPDAVLVTPSHQYPLGGRLPVSTRLELIAWARETGGLVIEDDYDSEFRHLGPPLPALASLDDSGRVVLVGSFSKVLTPWIRLGYLVLPPTNHALREAIAGARDDEACPVPGVAQHAIAELLASGAVRRHIAVSRREYAHRRELVLAALDGLPGAPLSGLAGGLHAVVELPDAAASAALVTRLASEGVAVAPLSDYSAVPGDEPPGIVFGYAAPSDTRLVEGLARIRTAILDDLAGRRSSSLHPPGPTA</sequence>
<dbReference type="SMART" id="SM00345">
    <property type="entry name" value="HTH_GNTR"/>
    <property type="match status" value="1"/>
</dbReference>
<dbReference type="CDD" id="cd00609">
    <property type="entry name" value="AAT_like"/>
    <property type="match status" value="1"/>
</dbReference>
<dbReference type="Pfam" id="PF00155">
    <property type="entry name" value="Aminotran_1_2"/>
    <property type="match status" value="1"/>
</dbReference>
<reference evidence="9" key="1">
    <citation type="submission" date="2016-11" db="EMBL/GenBank/DDBJ databases">
        <authorList>
            <person name="Varghese N."/>
            <person name="Submissions S."/>
        </authorList>
    </citation>
    <scope>NUCLEOTIDE SEQUENCE [LARGE SCALE GENOMIC DNA]</scope>
    <source>
        <strain evidence="9">DSM 8595</strain>
    </source>
</reference>
<dbReference type="CDD" id="cd07377">
    <property type="entry name" value="WHTH_GntR"/>
    <property type="match status" value="1"/>
</dbReference>
<dbReference type="Gene3D" id="3.40.640.10">
    <property type="entry name" value="Type I PLP-dependent aspartate aminotransferase-like (Major domain)"/>
    <property type="match status" value="1"/>
</dbReference>
<accession>A0A1N6G8T5</accession>
<feature type="compositionally biased region" description="Low complexity" evidence="6">
    <location>
        <begin position="91"/>
        <end position="110"/>
    </location>
</feature>
<dbReference type="Gene3D" id="1.10.10.10">
    <property type="entry name" value="Winged helix-like DNA-binding domain superfamily/Winged helix DNA-binding domain"/>
    <property type="match status" value="1"/>
</dbReference>
<dbReference type="Proteomes" id="UP000184699">
    <property type="component" value="Unassembled WGS sequence"/>
</dbReference>
<evidence type="ECO:0000313" key="9">
    <source>
        <dbReference type="Proteomes" id="UP000184699"/>
    </source>
</evidence>
<name>A0A1N6G8T5_9MICO</name>
<evidence type="ECO:0000256" key="4">
    <source>
        <dbReference type="ARBA" id="ARBA00023125"/>
    </source>
</evidence>
<keyword evidence="2" id="KW-0663">Pyridoxal phosphate</keyword>
<feature type="domain" description="HTH gntR-type" evidence="7">
    <location>
        <begin position="14"/>
        <end position="82"/>
    </location>
</feature>
<dbReference type="OrthoDB" id="594134at2"/>
<protein>
    <submittedName>
        <fullName evidence="8">Transcriptional regulator, GntR family</fullName>
    </submittedName>
</protein>
<dbReference type="AlphaFoldDB" id="A0A1N6G8T5"/>
<evidence type="ECO:0000256" key="5">
    <source>
        <dbReference type="ARBA" id="ARBA00023163"/>
    </source>
</evidence>
<evidence type="ECO:0000313" key="8">
    <source>
        <dbReference type="EMBL" id="SIO03918.1"/>
    </source>
</evidence>
<evidence type="ECO:0000256" key="2">
    <source>
        <dbReference type="ARBA" id="ARBA00022898"/>
    </source>
</evidence>
<dbReference type="GO" id="GO:0003700">
    <property type="term" value="F:DNA-binding transcription factor activity"/>
    <property type="evidence" value="ECO:0007669"/>
    <property type="project" value="InterPro"/>
</dbReference>
<keyword evidence="9" id="KW-1185">Reference proteome</keyword>
<organism evidence="8 9">
    <name type="scientific">Agromyces cerinus subsp. cerinus</name>
    <dbReference type="NCBI Taxonomy" id="232089"/>
    <lineage>
        <taxon>Bacteria</taxon>
        <taxon>Bacillati</taxon>
        <taxon>Actinomycetota</taxon>
        <taxon>Actinomycetes</taxon>
        <taxon>Micrococcales</taxon>
        <taxon>Microbacteriaceae</taxon>
        <taxon>Agromyces</taxon>
    </lineage>
</organism>
<evidence type="ECO:0000256" key="1">
    <source>
        <dbReference type="ARBA" id="ARBA00005384"/>
    </source>
</evidence>
<dbReference type="PANTHER" id="PTHR46577:SF1">
    <property type="entry name" value="HTH-TYPE TRANSCRIPTIONAL REGULATORY PROTEIN GABR"/>
    <property type="match status" value="1"/>
</dbReference>
<dbReference type="PRINTS" id="PR00035">
    <property type="entry name" value="HTHGNTR"/>
</dbReference>
<dbReference type="GO" id="GO:0030170">
    <property type="term" value="F:pyridoxal phosphate binding"/>
    <property type="evidence" value="ECO:0007669"/>
    <property type="project" value="InterPro"/>
</dbReference>
<dbReference type="SUPFAM" id="SSF53383">
    <property type="entry name" value="PLP-dependent transferases"/>
    <property type="match status" value="1"/>
</dbReference>
<dbReference type="InterPro" id="IPR015424">
    <property type="entry name" value="PyrdxlP-dep_Trfase"/>
</dbReference>
<dbReference type="GO" id="GO:0003677">
    <property type="term" value="F:DNA binding"/>
    <property type="evidence" value="ECO:0007669"/>
    <property type="project" value="UniProtKB-KW"/>
</dbReference>
<dbReference type="STRING" id="232089.SAMN05443544_2387"/>
<evidence type="ECO:0000256" key="6">
    <source>
        <dbReference type="SAM" id="MobiDB-lite"/>
    </source>
</evidence>
<dbReference type="InterPro" id="IPR004839">
    <property type="entry name" value="Aminotransferase_I/II_large"/>
</dbReference>
<proteinExistence type="inferred from homology"/>
<keyword evidence="5" id="KW-0804">Transcription</keyword>
<dbReference type="SUPFAM" id="SSF46785">
    <property type="entry name" value="Winged helix' DNA-binding domain"/>
    <property type="match status" value="1"/>
</dbReference>
<dbReference type="InterPro" id="IPR036390">
    <property type="entry name" value="WH_DNA-bd_sf"/>
</dbReference>
<dbReference type="EMBL" id="FSRJ01000003">
    <property type="protein sequence ID" value="SIO03918.1"/>
    <property type="molecule type" value="Genomic_DNA"/>
</dbReference>
<keyword evidence="3" id="KW-0805">Transcription regulation</keyword>
<dbReference type="InterPro" id="IPR036388">
    <property type="entry name" value="WH-like_DNA-bd_sf"/>
</dbReference>